<evidence type="ECO:0000313" key="2">
    <source>
        <dbReference type="Proteomes" id="UP000545507"/>
    </source>
</evidence>
<organism evidence="1 2">
    <name type="scientific">Hydrogenophaga aromaticivorans</name>
    <dbReference type="NCBI Taxonomy" id="2610898"/>
    <lineage>
        <taxon>Bacteria</taxon>
        <taxon>Pseudomonadati</taxon>
        <taxon>Pseudomonadota</taxon>
        <taxon>Betaproteobacteria</taxon>
        <taxon>Burkholderiales</taxon>
        <taxon>Comamonadaceae</taxon>
        <taxon>Hydrogenophaga</taxon>
    </lineage>
</organism>
<proteinExistence type="predicted"/>
<dbReference type="InterPro" id="IPR054213">
    <property type="entry name" value="DUF6920"/>
</dbReference>
<evidence type="ECO:0000313" key="1">
    <source>
        <dbReference type="EMBL" id="NWF46439.1"/>
    </source>
</evidence>
<dbReference type="EMBL" id="VYGV01000012">
    <property type="protein sequence ID" value="NWF46439.1"/>
    <property type="molecule type" value="Genomic_DNA"/>
</dbReference>
<name>A0A7Y8KXW8_9BURK</name>
<accession>A0A7Y8KXW8</accession>
<dbReference type="Pfam" id="PF21900">
    <property type="entry name" value="DUF6920"/>
    <property type="match status" value="1"/>
</dbReference>
<sequence length="286" mass="31331">MTWLTWLFLIVAALALIFVGLNVGGAMRWTGATQAILARLEAKRLPASPARYDPREIEGLPAPVQRYFSTVLTPGQSIVTAATLEHTGHFNLSPTGEQWKPFTSRQRVIVQRPGFLWDARIAMAPGVSVRVHDSYADGEGLLHAAVSGLFSVADLRGGGELARGELMRFFAEAAWYPTALLPSQGVRWTAVDELSANATLTDGALSITLLFRFDDAGLMTSMRAEARGRIVGKEVSSAPWEGTWSNHQRVDGMTVPLTGEVAWLLPEGRKTYWRGTVTSLRHEWSA</sequence>
<dbReference type="RefSeq" id="WP_177136323.1">
    <property type="nucleotide sequence ID" value="NZ_VYGV01000012.1"/>
</dbReference>
<dbReference type="Proteomes" id="UP000545507">
    <property type="component" value="Unassembled WGS sequence"/>
</dbReference>
<keyword evidence="2" id="KW-1185">Reference proteome</keyword>
<protein>
    <submittedName>
        <fullName evidence="1">Uncharacterized protein</fullName>
    </submittedName>
</protein>
<comment type="caution">
    <text evidence="1">The sequence shown here is derived from an EMBL/GenBank/DDBJ whole genome shotgun (WGS) entry which is preliminary data.</text>
</comment>
<reference evidence="1 2" key="1">
    <citation type="submission" date="2019-09" db="EMBL/GenBank/DDBJ databases">
        <title>Hydrogenophaga aromatica sp. nov., isolated from a para-xylene-degrading enrichment culture.</title>
        <authorList>
            <person name="Tancsics A."/>
            <person name="Banerjee S."/>
        </authorList>
    </citation>
    <scope>NUCLEOTIDE SEQUENCE [LARGE SCALE GENOMIC DNA]</scope>
    <source>
        <strain evidence="1 2">D2P1</strain>
    </source>
</reference>
<dbReference type="AlphaFoldDB" id="A0A7Y8KXW8"/>
<gene>
    <name evidence="1" type="ORF">F3K02_14450</name>
</gene>